<dbReference type="AlphaFoldDB" id="A0ABD5VVC0"/>
<reference evidence="1 2" key="1">
    <citation type="journal article" date="2019" name="Int. J. Syst. Evol. Microbiol.">
        <title>The Global Catalogue of Microorganisms (GCM) 10K type strain sequencing project: providing services to taxonomists for standard genome sequencing and annotation.</title>
        <authorList>
            <consortium name="The Broad Institute Genomics Platform"/>
            <consortium name="The Broad Institute Genome Sequencing Center for Infectious Disease"/>
            <person name="Wu L."/>
            <person name="Ma J."/>
        </authorList>
    </citation>
    <scope>NUCLEOTIDE SEQUENCE [LARGE SCALE GENOMIC DNA]</scope>
    <source>
        <strain evidence="1 2">JCM 30072</strain>
    </source>
</reference>
<comment type="caution">
    <text evidence="1">The sequence shown here is derived from an EMBL/GenBank/DDBJ whole genome shotgun (WGS) entry which is preliminary data.</text>
</comment>
<gene>
    <name evidence="1" type="ORF">ACFQQG_02490</name>
</gene>
<dbReference type="GeneID" id="76629082"/>
<protein>
    <submittedName>
        <fullName evidence="1">Uncharacterized protein</fullName>
    </submittedName>
</protein>
<evidence type="ECO:0000313" key="2">
    <source>
        <dbReference type="Proteomes" id="UP001596445"/>
    </source>
</evidence>
<dbReference type="RefSeq" id="WP_267162983.1">
    <property type="nucleotide sequence ID" value="NZ_CP112972.1"/>
</dbReference>
<sequence>MSTESDNYRDDPPDDLPPGIEQWPYEARLEWVQSMYLREGLIATMLTRSNYRNPDLRGKDMHLTKEELAAIYLRMRGVAE</sequence>
<keyword evidence="2" id="KW-1185">Reference proteome</keyword>
<dbReference type="Proteomes" id="UP001596445">
    <property type="component" value="Unassembled WGS sequence"/>
</dbReference>
<accession>A0ABD5VVC0</accession>
<organism evidence="1 2">
    <name type="scientific">Halovenus salina</name>
    <dbReference type="NCBI Taxonomy" id="1510225"/>
    <lineage>
        <taxon>Archaea</taxon>
        <taxon>Methanobacteriati</taxon>
        <taxon>Methanobacteriota</taxon>
        <taxon>Stenosarchaea group</taxon>
        <taxon>Halobacteria</taxon>
        <taxon>Halobacteriales</taxon>
        <taxon>Haloarculaceae</taxon>
        <taxon>Halovenus</taxon>
    </lineage>
</organism>
<proteinExistence type="predicted"/>
<name>A0ABD5VVC0_9EURY</name>
<dbReference type="EMBL" id="JBHSZI010000001">
    <property type="protein sequence ID" value="MFC7057256.1"/>
    <property type="molecule type" value="Genomic_DNA"/>
</dbReference>
<evidence type="ECO:0000313" key="1">
    <source>
        <dbReference type="EMBL" id="MFC7057256.1"/>
    </source>
</evidence>